<gene>
    <name evidence="2" type="ORF">GB996_11400</name>
</gene>
<protein>
    <recommendedName>
        <fullName evidence="1">DUF6285 domain-containing protein</fullName>
    </recommendedName>
</protein>
<dbReference type="AlphaFoldDB" id="A0A844M385"/>
<evidence type="ECO:0000313" key="2">
    <source>
        <dbReference type="EMBL" id="MUG33386.1"/>
    </source>
</evidence>
<dbReference type="RefSeq" id="WP_155587739.1">
    <property type="nucleotide sequence ID" value="NZ_WFKQ01000015.1"/>
</dbReference>
<dbReference type="Proteomes" id="UP000442109">
    <property type="component" value="Unassembled WGS sequence"/>
</dbReference>
<proteinExistence type="predicted"/>
<feature type="domain" description="DUF6285" evidence="1">
    <location>
        <begin position="24"/>
        <end position="137"/>
    </location>
</feature>
<evidence type="ECO:0000313" key="3">
    <source>
        <dbReference type="Proteomes" id="UP000442109"/>
    </source>
</evidence>
<dbReference type="InterPro" id="IPR046252">
    <property type="entry name" value="DUF6285"/>
</dbReference>
<evidence type="ECO:0000259" key="1">
    <source>
        <dbReference type="Pfam" id="PF19802"/>
    </source>
</evidence>
<keyword evidence="3" id="KW-1185">Reference proteome</keyword>
<dbReference type="EMBL" id="WFKQ01000015">
    <property type="protein sequence ID" value="MUG33386.1"/>
    <property type="molecule type" value="Genomic_DNA"/>
</dbReference>
<sequence>MRELPQGAALLQYAREILRKEILPVLPAEHRLTGLMIANAMGIAARQLHNGDEQDYQELIALRTLLDSLGHEFISPSSTADSQPEKLQFSHILSHTTLQQELTILNRQLAKIIRKRELKDQQALVFNHLEHITAIRAAESSG</sequence>
<dbReference type="Pfam" id="PF19802">
    <property type="entry name" value="DUF6285"/>
    <property type="match status" value="1"/>
</dbReference>
<dbReference type="OrthoDB" id="8480752at2"/>
<reference evidence="2 3" key="1">
    <citation type="journal article" date="2019" name="PLoS ONE">
        <title>Pup mortality in New Zealand sea lions (Phocarctos hookeri) at Enderby Island, Auckland Islands, 2013-18.</title>
        <authorList>
            <person name="Michael S.A."/>
            <person name="Hayman D.T.S."/>
            <person name="Gray R."/>
            <person name="Zhang J."/>
            <person name="Rogers L."/>
            <person name="Roe W.D."/>
        </authorList>
    </citation>
    <scope>NUCLEOTIDE SEQUENCE [LARGE SCALE GENOMIC DNA]</scope>
    <source>
        <strain evidence="2 3">SM868</strain>
    </source>
</reference>
<comment type="caution">
    <text evidence="2">The sequence shown here is derived from an EMBL/GenBank/DDBJ whole genome shotgun (WGS) entry which is preliminary data.</text>
</comment>
<organism evidence="2 3">
    <name type="scientific">Psychrobacter sanguinis</name>
    <dbReference type="NCBI Taxonomy" id="861445"/>
    <lineage>
        <taxon>Bacteria</taxon>
        <taxon>Pseudomonadati</taxon>
        <taxon>Pseudomonadota</taxon>
        <taxon>Gammaproteobacteria</taxon>
        <taxon>Moraxellales</taxon>
        <taxon>Moraxellaceae</taxon>
        <taxon>Psychrobacter</taxon>
    </lineage>
</organism>
<accession>A0A844M385</accession>
<name>A0A844M385_9GAMM</name>